<evidence type="ECO:0000256" key="2">
    <source>
        <dbReference type="ARBA" id="ARBA00005992"/>
    </source>
</evidence>
<dbReference type="GO" id="GO:0009252">
    <property type="term" value="P:peptidoglycan biosynthetic process"/>
    <property type="evidence" value="ECO:0007669"/>
    <property type="project" value="UniProtKB-KW"/>
</dbReference>
<dbReference type="InterPro" id="IPR005490">
    <property type="entry name" value="LD_TPept_cat_dom"/>
</dbReference>
<protein>
    <recommendedName>
        <fullName evidence="8">L,D-TPase catalytic domain-containing protein</fullName>
    </recommendedName>
</protein>
<keyword evidence="10" id="KW-1185">Reference proteome</keyword>
<dbReference type="Pfam" id="PF03734">
    <property type="entry name" value="YkuD"/>
    <property type="match status" value="1"/>
</dbReference>
<dbReference type="PANTHER" id="PTHR36699">
    <property type="entry name" value="LD-TRANSPEPTIDASE"/>
    <property type="match status" value="1"/>
</dbReference>
<dbReference type="GO" id="GO:0071555">
    <property type="term" value="P:cell wall organization"/>
    <property type="evidence" value="ECO:0007669"/>
    <property type="project" value="UniProtKB-UniRule"/>
</dbReference>
<evidence type="ECO:0000313" key="9">
    <source>
        <dbReference type="EMBL" id="MBK1646257.1"/>
    </source>
</evidence>
<keyword evidence="6 7" id="KW-0961">Cell wall biogenesis/degradation</keyword>
<accession>A0A9X0WK76</accession>
<evidence type="ECO:0000256" key="5">
    <source>
        <dbReference type="ARBA" id="ARBA00022984"/>
    </source>
</evidence>
<dbReference type="PROSITE" id="PS52029">
    <property type="entry name" value="LD_TPASE"/>
    <property type="match status" value="1"/>
</dbReference>
<feature type="active site" description="Nucleophile" evidence="7">
    <location>
        <position position="146"/>
    </location>
</feature>
<dbReference type="CDD" id="cd16913">
    <property type="entry name" value="YkuD_like"/>
    <property type="match status" value="1"/>
</dbReference>
<name>A0A9X0WK76_9GAMM</name>
<gene>
    <name evidence="9" type="ORF">CKO25_16715</name>
</gene>
<dbReference type="SUPFAM" id="SSF141523">
    <property type="entry name" value="L,D-transpeptidase catalytic domain-like"/>
    <property type="match status" value="1"/>
</dbReference>
<evidence type="ECO:0000313" key="10">
    <source>
        <dbReference type="Proteomes" id="UP001138802"/>
    </source>
</evidence>
<dbReference type="EMBL" id="NRSD01000022">
    <property type="protein sequence ID" value="MBK1646257.1"/>
    <property type="molecule type" value="Genomic_DNA"/>
</dbReference>
<keyword evidence="5 7" id="KW-0573">Peptidoglycan synthesis</keyword>
<comment type="pathway">
    <text evidence="1 7">Cell wall biogenesis; peptidoglycan biosynthesis.</text>
</comment>
<feature type="active site" description="Proton donor/acceptor" evidence="7">
    <location>
        <position position="126"/>
    </location>
</feature>
<proteinExistence type="inferred from homology"/>
<evidence type="ECO:0000256" key="4">
    <source>
        <dbReference type="ARBA" id="ARBA00022960"/>
    </source>
</evidence>
<comment type="similarity">
    <text evidence="2">Belongs to the YkuD family.</text>
</comment>
<comment type="caution">
    <text evidence="9">The sequence shown here is derived from an EMBL/GenBank/DDBJ whole genome shotgun (WGS) entry which is preliminary data.</text>
</comment>
<reference evidence="9 10" key="1">
    <citation type="journal article" date="2020" name="Microorganisms">
        <title>Osmotic Adaptation and Compatible Solute Biosynthesis of Phototrophic Bacteria as Revealed from Genome Analyses.</title>
        <authorList>
            <person name="Imhoff J.F."/>
            <person name="Rahn T."/>
            <person name="Kunzel S."/>
            <person name="Keller A."/>
            <person name="Neulinger S.C."/>
        </authorList>
    </citation>
    <scope>NUCLEOTIDE SEQUENCE [LARGE SCALE GENOMIC DNA]</scope>
    <source>
        <strain evidence="9 10">DSM 21303</strain>
    </source>
</reference>
<evidence type="ECO:0000256" key="6">
    <source>
        <dbReference type="ARBA" id="ARBA00023316"/>
    </source>
</evidence>
<keyword evidence="3" id="KW-0808">Transferase</keyword>
<dbReference type="AlphaFoldDB" id="A0A9X0WK76"/>
<keyword evidence="4 7" id="KW-0133">Cell shape</keyword>
<dbReference type="PANTHER" id="PTHR36699:SF1">
    <property type="entry name" value="L,D-TRANSPEPTIDASE YAFK-RELATED"/>
    <property type="match status" value="1"/>
</dbReference>
<sequence length="171" mass="19056">MPAAAMAYLPFPTAAADALVGSDMRPTAPTRAGQADRVVVKKAERRLYLMRGSEPIRTYEIALGFQPIGHKARQGDGKTPEGRYRLDWRNDRSQFYKALHISYPNAQDRHRAHRQGQDPGGLILIHGQGRTSRPTGEQGRDWTHGCIAVSNQDIDEIWSLTMDGLPIDILP</sequence>
<dbReference type="GO" id="GO:0008360">
    <property type="term" value="P:regulation of cell shape"/>
    <property type="evidence" value="ECO:0007669"/>
    <property type="project" value="UniProtKB-UniRule"/>
</dbReference>
<evidence type="ECO:0000256" key="7">
    <source>
        <dbReference type="PROSITE-ProRule" id="PRU01373"/>
    </source>
</evidence>
<evidence type="ECO:0000259" key="8">
    <source>
        <dbReference type="PROSITE" id="PS52029"/>
    </source>
</evidence>
<dbReference type="GO" id="GO:0016740">
    <property type="term" value="F:transferase activity"/>
    <property type="evidence" value="ECO:0007669"/>
    <property type="project" value="UniProtKB-KW"/>
</dbReference>
<dbReference type="InterPro" id="IPR038063">
    <property type="entry name" value="Transpep_catalytic_dom"/>
</dbReference>
<evidence type="ECO:0000256" key="3">
    <source>
        <dbReference type="ARBA" id="ARBA00022679"/>
    </source>
</evidence>
<feature type="domain" description="L,D-TPase catalytic" evidence="8">
    <location>
        <begin position="36"/>
        <end position="170"/>
    </location>
</feature>
<dbReference type="GO" id="GO:0004180">
    <property type="term" value="F:carboxypeptidase activity"/>
    <property type="evidence" value="ECO:0007669"/>
    <property type="project" value="UniProtKB-ARBA"/>
</dbReference>
<organism evidence="9 10">
    <name type="scientific">Thiocapsa imhoffii</name>
    <dbReference type="NCBI Taxonomy" id="382777"/>
    <lineage>
        <taxon>Bacteria</taxon>
        <taxon>Pseudomonadati</taxon>
        <taxon>Pseudomonadota</taxon>
        <taxon>Gammaproteobacteria</taxon>
        <taxon>Chromatiales</taxon>
        <taxon>Chromatiaceae</taxon>
        <taxon>Thiocapsa</taxon>
    </lineage>
</organism>
<evidence type="ECO:0000256" key="1">
    <source>
        <dbReference type="ARBA" id="ARBA00004752"/>
    </source>
</evidence>
<dbReference type="Proteomes" id="UP001138802">
    <property type="component" value="Unassembled WGS sequence"/>
</dbReference>
<dbReference type="Gene3D" id="2.40.440.10">
    <property type="entry name" value="L,D-transpeptidase catalytic domain-like"/>
    <property type="match status" value="1"/>
</dbReference>